<keyword evidence="2" id="KW-0645">Protease</keyword>
<gene>
    <name evidence="7" type="ORF">CVT25_000933</name>
</gene>
<dbReference type="GO" id="GO:0006508">
    <property type="term" value="P:proteolysis"/>
    <property type="evidence" value="ECO:0007669"/>
    <property type="project" value="UniProtKB-KW"/>
</dbReference>
<feature type="chain" id="PRO_5019477816" evidence="6">
    <location>
        <begin position="22"/>
        <end position="569"/>
    </location>
</feature>
<accession>A0A409X8J6</accession>
<name>A0A409X8J6_PSICY</name>
<dbReference type="InterPro" id="IPR008758">
    <property type="entry name" value="Peptidase_S28"/>
</dbReference>
<protein>
    <submittedName>
        <fullName evidence="7">Uncharacterized protein</fullName>
    </submittedName>
</protein>
<dbReference type="PANTHER" id="PTHR11010">
    <property type="entry name" value="PROTEASE S28 PRO-X CARBOXYPEPTIDASE-RELATED"/>
    <property type="match status" value="1"/>
</dbReference>
<evidence type="ECO:0000256" key="1">
    <source>
        <dbReference type="ARBA" id="ARBA00011079"/>
    </source>
</evidence>
<comment type="similarity">
    <text evidence="1">Belongs to the peptidase S28 family.</text>
</comment>
<dbReference type="Gene3D" id="3.40.50.1820">
    <property type="entry name" value="alpha/beta hydrolase"/>
    <property type="match status" value="2"/>
</dbReference>
<dbReference type="AlphaFoldDB" id="A0A409X8J6"/>
<evidence type="ECO:0000256" key="2">
    <source>
        <dbReference type="ARBA" id="ARBA00022670"/>
    </source>
</evidence>
<evidence type="ECO:0000256" key="5">
    <source>
        <dbReference type="ARBA" id="ARBA00023180"/>
    </source>
</evidence>
<keyword evidence="8" id="KW-1185">Reference proteome</keyword>
<proteinExistence type="inferred from homology"/>
<dbReference type="InParanoid" id="A0A409X8J6"/>
<dbReference type="SUPFAM" id="SSF53474">
    <property type="entry name" value="alpha/beta-Hydrolases"/>
    <property type="match status" value="1"/>
</dbReference>
<dbReference type="InterPro" id="IPR029058">
    <property type="entry name" value="AB_hydrolase_fold"/>
</dbReference>
<reference evidence="7 8" key="1">
    <citation type="journal article" date="2018" name="Evol. Lett.">
        <title>Horizontal gene cluster transfer increased hallucinogenic mushroom diversity.</title>
        <authorList>
            <person name="Reynolds H.T."/>
            <person name="Vijayakumar V."/>
            <person name="Gluck-Thaler E."/>
            <person name="Korotkin H.B."/>
            <person name="Matheny P.B."/>
            <person name="Slot J.C."/>
        </authorList>
    </citation>
    <scope>NUCLEOTIDE SEQUENCE [LARGE SCALE GENOMIC DNA]</scope>
    <source>
        <strain evidence="7 8">2631</strain>
    </source>
</reference>
<dbReference type="STRING" id="93625.A0A409X8J6"/>
<dbReference type="EMBL" id="NHYD01002369">
    <property type="protein sequence ID" value="PPQ87113.1"/>
    <property type="molecule type" value="Genomic_DNA"/>
</dbReference>
<evidence type="ECO:0000256" key="3">
    <source>
        <dbReference type="ARBA" id="ARBA00022729"/>
    </source>
</evidence>
<dbReference type="Proteomes" id="UP000283269">
    <property type="component" value="Unassembled WGS sequence"/>
</dbReference>
<keyword evidence="4" id="KW-0378">Hydrolase</keyword>
<feature type="signal peptide" evidence="6">
    <location>
        <begin position="1"/>
        <end position="21"/>
    </location>
</feature>
<organism evidence="7 8">
    <name type="scientific">Psilocybe cyanescens</name>
    <dbReference type="NCBI Taxonomy" id="93625"/>
    <lineage>
        <taxon>Eukaryota</taxon>
        <taxon>Fungi</taxon>
        <taxon>Dikarya</taxon>
        <taxon>Basidiomycota</taxon>
        <taxon>Agaricomycotina</taxon>
        <taxon>Agaricomycetes</taxon>
        <taxon>Agaricomycetidae</taxon>
        <taxon>Agaricales</taxon>
        <taxon>Agaricineae</taxon>
        <taxon>Strophariaceae</taxon>
        <taxon>Psilocybe</taxon>
    </lineage>
</organism>
<dbReference type="PANTHER" id="PTHR11010:SF117">
    <property type="entry name" value="SERINE PROTEASE 16"/>
    <property type="match status" value="1"/>
</dbReference>
<evidence type="ECO:0000256" key="4">
    <source>
        <dbReference type="ARBA" id="ARBA00022801"/>
    </source>
</evidence>
<evidence type="ECO:0000313" key="8">
    <source>
        <dbReference type="Proteomes" id="UP000283269"/>
    </source>
</evidence>
<dbReference type="GO" id="GO:0070008">
    <property type="term" value="F:serine-type exopeptidase activity"/>
    <property type="evidence" value="ECO:0007669"/>
    <property type="project" value="InterPro"/>
</dbReference>
<comment type="caution">
    <text evidence="7">The sequence shown here is derived from an EMBL/GenBank/DDBJ whole genome shotgun (WGS) entry which is preliminary data.</text>
</comment>
<evidence type="ECO:0000313" key="7">
    <source>
        <dbReference type="EMBL" id="PPQ87113.1"/>
    </source>
</evidence>
<dbReference type="OrthoDB" id="2130629at2759"/>
<dbReference type="Pfam" id="PF05577">
    <property type="entry name" value="Peptidase_S28"/>
    <property type="match status" value="2"/>
</dbReference>
<keyword evidence="3 6" id="KW-0732">Signal</keyword>
<evidence type="ECO:0000256" key="6">
    <source>
        <dbReference type="SAM" id="SignalP"/>
    </source>
</evidence>
<sequence>MARKTSVIAATICLAVSSSYALSTLDQIRVLGPQGVNLWKLDRLAQKASNQDVNAAHIGQDSGTAQKAFKTTTDNVPPHTFPAQWFRQPLDHFDNKSKAFFHQRYWVSTRHYKPRKGAPVIVLDGGETSGEGRLPFLDTGIVEILTRATGGVGVILEHRYYGESVPVTNFSTDALRFLNNEQAAADSANFMKNIEFNGIDEDLTAPNTPWIYYGASTFHHPKYFHYCARAAHMKILYPDIVWGAIASSGVTHASLENWQYMDLIREAADPKCSGHLVSSINTIDSILAGPSIFKRQLKNLFGLGGLEHDDDFASVLESPLGSWQAKCWDPAVGSTKFDEFCAALDAGILPFAAGLSKLPFGHPNRMVQLEDGLTVDLSVHIVSQCPEGFTVEECFGTYNDDKYKEDGIDQEWRLWLFQVCTQWGYFTTAPADQNLPRIVSKLLTLGYESKICKQAFPPGQHFSVPSLPNITAVNALGDFWIKADRLAIIDGEVDPWRPVTPHSDDAPDRNDTILRPFKLIPNAVHHYDEYGLANIFQEPPEIRKIHAEMISFVTSWLKDWNKEHGVQEE</sequence>
<dbReference type="GO" id="GO:0008239">
    <property type="term" value="F:dipeptidyl-peptidase activity"/>
    <property type="evidence" value="ECO:0007669"/>
    <property type="project" value="TreeGrafter"/>
</dbReference>
<keyword evidence="5" id="KW-0325">Glycoprotein</keyword>